<protein>
    <submittedName>
        <fullName evidence="2">Uncharacterized protein</fullName>
    </submittedName>
</protein>
<keyword evidence="1" id="KW-0472">Membrane</keyword>
<proteinExistence type="predicted"/>
<name>A0A8J2SDY6_9STRA</name>
<organism evidence="2 3">
    <name type="scientific">Pelagomonas calceolata</name>
    <dbReference type="NCBI Taxonomy" id="35677"/>
    <lineage>
        <taxon>Eukaryota</taxon>
        <taxon>Sar</taxon>
        <taxon>Stramenopiles</taxon>
        <taxon>Ochrophyta</taxon>
        <taxon>Pelagophyceae</taxon>
        <taxon>Pelagomonadales</taxon>
        <taxon>Pelagomonadaceae</taxon>
        <taxon>Pelagomonas</taxon>
    </lineage>
</organism>
<keyword evidence="1" id="KW-1133">Transmembrane helix</keyword>
<feature type="transmembrane region" description="Helical" evidence="1">
    <location>
        <begin position="12"/>
        <end position="36"/>
    </location>
</feature>
<dbReference type="AlphaFoldDB" id="A0A8J2SDY6"/>
<comment type="caution">
    <text evidence="2">The sequence shown here is derived from an EMBL/GenBank/DDBJ whole genome shotgun (WGS) entry which is preliminary data.</text>
</comment>
<sequence>MAEQAGCCEGEGRAATVAVLVLSIIVFMANIYAMVIATDIHAYYWIMTYHFVGTIGVLVATSVYACRCCGEGGFPLRRLGQALAAYVVLCGVVCFVAVLAAKDGAIEDNCAESRECDLSVLFSCPKENQEFYQCVDDPDPVEQVLNDNTCGGKLYAPKWHNWGCDRDDDKYLCRAFCTKKACTDYCNPFSDHHKDQCGDRSDCYTITQFLEQFLIRTCVVVILFLLVPAAALAGVAVQAKEPERVNPSIEMRQMPPIVAAVPLPAGMQPYQAQPGQPPQMVPAPVMATVQEPQAKVVNEANATML</sequence>
<dbReference type="Proteomes" id="UP000789595">
    <property type="component" value="Unassembled WGS sequence"/>
</dbReference>
<dbReference type="EMBL" id="CAKKNE010000001">
    <property type="protein sequence ID" value="CAH0365849.1"/>
    <property type="molecule type" value="Genomic_DNA"/>
</dbReference>
<gene>
    <name evidence="2" type="ORF">PECAL_1P23100</name>
</gene>
<keyword evidence="1" id="KW-0812">Transmembrane</keyword>
<evidence type="ECO:0000313" key="2">
    <source>
        <dbReference type="EMBL" id="CAH0365849.1"/>
    </source>
</evidence>
<evidence type="ECO:0000313" key="3">
    <source>
        <dbReference type="Proteomes" id="UP000789595"/>
    </source>
</evidence>
<keyword evidence="3" id="KW-1185">Reference proteome</keyword>
<feature type="transmembrane region" description="Helical" evidence="1">
    <location>
        <begin position="42"/>
        <end position="67"/>
    </location>
</feature>
<feature type="transmembrane region" description="Helical" evidence="1">
    <location>
        <begin position="79"/>
        <end position="101"/>
    </location>
</feature>
<evidence type="ECO:0000256" key="1">
    <source>
        <dbReference type="SAM" id="Phobius"/>
    </source>
</evidence>
<feature type="transmembrane region" description="Helical" evidence="1">
    <location>
        <begin position="213"/>
        <end position="237"/>
    </location>
</feature>
<reference evidence="2" key="1">
    <citation type="submission" date="2021-11" db="EMBL/GenBank/DDBJ databases">
        <authorList>
            <consortium name="Genoscope - CEA"/>
            <person name="William W."/>
        </authorList>
    </citation>
    <scope>NUCLEOTIDE SEQUENCE</scope>
</reference>
<accession>A0A8J2SDY6</accession>